<keyword evidence="5 9" id="KW-0812">Transmembrane</keyword>
<proteinExistence type="inferred from homology"/>
<feature type="domain" description="Cytochrome c assembly protein" evidence="10">
    <location>
        <begin position="170"/>
        <end position="287"/>
    </location>
</feature>
<evidence type="ECO:0000259" key="10">
    <source>
        <dbReference type="Pfam" id="PF01578"/>
    </source>
</evidence>
<feature type="transmembrane region" description="Helical" evidence="9">
    <location>
        <begin position="176"/>
        <end position="195"/>
    </location>
</feature>
<evidence type="ECO:0000256" key="8">
    <source>
        <dbReference type="ARBA" id="ARBA00023136"/>
    </source>
</evidence>
<keyword evidence="7 9" id="KW-1133">Transmembrane helix</keyword>
<evidence type="ECO:0000256" key="7">
    <source>
        <dbReference type="ARBA" id="ARBA00022989"/>
    </source>
</evidence>
<keyword evidence="12" id="KW-1185">Reference proteome</keyword>
<dbReference type="EMBL" id="CP002691">
    <property type="protein sequence ID" value="AEE54118.1"/>
    <property type="molecule type" value="Genomic_DNA"/>
</dbReference>
<dbReference type="PANTHER" id="PTHR30071:SF1">
    <property type="entry name" value="CYTOCHROME B_B6 PROTEIN-RELATED"/>
    <property type="match status" value="1"/>
</dbReference>
<evidence type="ECO:0000256" key="4">
    <source>
        <dbReference type="ARBA" id="ARBA00016463"/>
    </source>
</evidence>
<comment type="subcellular location">
    <subcellularLocation>
        <location evidence="2">Membrane</location>
        <topology evidence="2">Multi-pass membrane protein</topology>
    </subcellularLocation>
</comment>
<feature type="transmembrane region" description="Helical" evidence="9">
    <location>
        <begin position="207"/>
        <end position="232"/>
    </location>
</feature>
<gene>
    <name evidence="11" type="ordered locus">Halhy_6299</name>
</gene>
<keyword evidence="8 9" id="KW-0472">Membrane</keyword>
<dbReference type="InterPro" id="IPR045062">
    <property type="entry name" value="Cyt_c_biogenesis_CcsA/CcmC"/>
</dbReference>
<dbReference type="KEGG" id="hhy:Halhy_6299"/>
<feature type="transmembrane region" description="Helical" evidence="9">
    <location>
        <begin position="274"/>
        <end position="293"/>
    </location>
</feature>
<comment type="similarity">
    <text evidence="3">Belongs to the CcmC/CycZ/HelC family.</text>
</comment>
<dbReference type="eggNOG" id="COG0755">
    <property type="taxonomic scope" value="Bacteria"/>
</dbReference>
<dbReference type="RefSeq" id="WP_013768639.1">
    <property type="nucleotide sequence ID" value="NC_015510.1"/>
</dbReference>
<evidence type="ECO:0000313" key="11">
    <source>
        <dbReference type="EMBL" id="AEE54118.1"/>
    </source>
</evidence>
<name>F4L6A0_HALH1</name>
<dbReference type="OrthoDB" id="9814290at2"/>
<accession>F4L6A0</accession>
<dbReference type="InterPro" id="IPR003557">
    <property type="entry name" value="Cyt_c_biogenesis_CcmC"/>
</dbReference>
<dbReference type="GO" id="GO:0015232">
    <property type="term" value="F:heme transmembrane transporter activity"/>
    <property type="evidence" value="ECO:0007669"/>
    <property type="project" value="InterPro"/>
</dbReference>
<keyword evidence="6" id="KW-0201">Cytochrome c-type biogenesis</keyword>
<dbReference type="InterPro" id="IPR002541">
    <property type="entry name" value="Cyt_c_assembly"/>
</dbReference>
<dbReference type="PRINTS" id="PR01386">
    <property type="entry name" value="CCMCBIOGNSIS"/>
</dbReference>
<sequence length="351" mass="39255">MIRQSWWKILAVVLLVYTFTAGMLVPLKPGIADVSPRALQAGTDVEMTITGYNSYYTKAKSDLRAWLKLKGDVVLKATSIEVVDDRTLKLVFKLPAYLPSDSKDDVCSLILDSPVDGAIVLPEGIALTQDSVNLAEGSKLWSVDKMDQLNAGPELTFPYRSVLYETIRNQYFHVPLWFAMLFLFIFSVGFSIRYLRKFDPDADQRALALTRAGFIFGLLGLVTGAIWAKFAWGAYWSWDVKQNMTAVALLIYAAYFILRGAFQDEEKKARLAAVYNIFAFAALIPLIFVIPRLTDSLHPGNGGNPAFGSDDLDNTMRMVFYPAGIGWTLLGFWIAAVSYRIDKLQNKLLDV</sequence>
<dbReference type="STRING" id="760192.Halhy_6299"/>
<protein>
    <recommendedName>
        <fullName evidence="4">Heme exporter protein C</fullName>
    </recommendedName>
</protein>
<reference evidence="11 12" key="1">
    <citation type="journal article" date="2011" name="Stand. Genomic Sci.">
        <title>Complete genome sequence of Haliscomenobacter hydrossis type strain (O).</title>
        <authorList>
            <consortium name="US DOE Joint Genome Institute (JGI-PGF)"/>
            <person name="Daligault H."/>
            <person name="Lapidus A."/>
            <person name="Zeytun A."/>
            <person name="Nolan M."/>
            <person name="Lucas S."/>
            <person name="Del Rio T.G."/>
            <person name="Tice H."/>
            <person name="Cheng J.F."/>
            <person name="Tapia R."/>
            <person name="Han C."/>
            <person name="Goodwin L."/>
            <person name="Pitluck S."/>
            <person name="Liolios K."/>
            <person name="Pagani I."/>
            <person name="Ivanova N."/>
            <person name="Huntemann M."/>
            <person name="Mavromatis K."/>
            <person name="Mikhailova N."/>
            <person name="Pati A."/>
            <person name="Chen A."/>
            <person name="Palaniappan K."/>
            <person name="Land M."/>
            <person name="Hauser L."/>
            <person name="Brambilla E.M."/>
            <person name="Rohde M."/>
            <person name="Verbarg S."/>
            <person name="Goker M."/>
            <person name="Bristow J."/>
            <person name="Eisen J.A."/>
            <person name="Markowitz V."/>
            <person name="Hugenholtz P."/>
            <person name="Kyrpides N.C."/>
            <person name="Klenk H.P."/>
            <person name="Woyke T."/>
        </authorList>
    </citation>
    <scope>NUCLEOTIDE SEQUENCE [LARGE SCALE GENOMIC DNA]</scope>
    <source>
        <strain evidence="12">ATCC 27775 / DSM 1100 / LMG 10767 / O</strain>
    </source>
</reference>
<evidence type="ECO:0000256" key="5">
    <source>
        <dbReference type="ARBA" id="ARBA00022692"/>
    </source>
</evidence>
<evidence type="ECO:0000256" key="9">
    <source>
        <dbReference type="SAM" id="Phobius"/>
    </source>
</evidence>
<feature type="transmembrane region" description="Helical" evidence="9">
    <location>
        <begin position="319"/>
        <end position="339"/>
    </location>
</feature>
<dbReference type="Proteomes" id="UP000008461">
    <property type="component" value="Chromosome"/>
</dbReference>
<dbReference type="AlphaFoldDB" id="F4L6A0"/>
<evidence type="ECO:0000256" key="1">
    <source>
        <dbReference type="ARBA" id="ARBA00002442"/>
    </source>
</evidence>
<evidence type="ECO:0000256" key="3">
    <source>
        <dbReference type="ARBA" id="ARBA00005840"/>
    </source>
</evidence>
<dbReference type="GO" id="GO:0017004">
    <property type="term" value="P:cytochrome complex assembly"/>
    <property type="evidence" value="ECO:0007669"/>
    <property type="project" value="UniProtKB-KW"/>
</dbReference>
<dbReference type="HOGENOM" id="CLU_794301_0_0_10"/>
<feature type="transmembrane region" description="Helical" evidence="9">
    <location>
        <begin position="244"/>
        <end position="262"/>
    </location>
</feature>
<comment type="function">
    <text evidence="1">Required for the export of heme to the periplasm for the biogenesis of c-type cytochromes.</text>
</comment>
<dbReference type="PANTHER" id="PTHR30071">
    <property type="entry name" value="HEME EXPORTER PROTEIN C"/>
    <property type="match status" value="1"/>
</dbReference>
<organism evidence="11 12">
    <name type="scientific">Haliscomenobacter hydrossis (strain ATCC 27775 / DSM 1100 / LMG 10767 / O)</name>
    <dbReference type="NCBI Taxonomy" id="760192"/>
    <lineage>
        <taxon>Bacteria</taxon>
        <taxon>Pseudomonadati</taxon>
        <taxon>Bacteroidota</taxon>
        <taxon>Saprospiria</taxon>
        <taxon>Saprospirales</taxon>
        <taxon>Haliscomenobacteraceae</taxon>
        <taxon>Haliscomenobacter</taxon>
    </lineage>
</organism>
<dbReference type="GO" id="GO:0005886">
    <property type="term" value="C:plasma membrane"/>
    <property type="evidence" value="ECO:0007669"/>
    <property type="project" value="TreeGrafter"/>
</dbReference>
<reference key="2">
    <citation type="submission" date="2011-04" db="EMBL/GenBank/DDBJ databases">
        <title>Complete sequence of chromosome of Haliscomenobacter hydrossis DSM 1100.</title>
        <authorList>
            <consortium name="US DOE Joint Genome Institute (JGI-PGF)"/>
            <person name="Lucas S."/>
            <person name="Han J."/>
            <person name="Lapidus A."/>
            <person name="Bruce D."/>
            <person name="Goodwin L."/>
            <person name="Pitluck S."/>
            <person name="Peters L."/>
            <person name="Kyrpides N."/>
            <person name="Mavromatis K."/>
            <person name="Ivanova N."/>
            <person name="Ovchinnikova G."/>
            <person name="Pagani I."/>
            <person name="Daligault H."/>
            <person name="Detter J.C."/>
            <person name="Han C."/>
            <person name="Land M."/>
            <person name="Hauser L."/>
            <person name="Markowitz V."/>
            <person name="Cheng J.-F."/>
            <person name="Hugenholtz P."/>
            <person name="Woyke T."/>
            <person name="Wu D."/>
            <person name="Verbarg S."/>
            <person name="Frueling A."/>
            <person name="Brambilla E."/>
            <person name="Klenk H.-P."/>
            <person name="Eisen J.A."/>
        </authorList>
    </citation>
    <scope>NUCLEOTIDE SEQUENCE</scope>
    <source>
        <strain>DSM 1100</strain>
    </source>
</reference>
<dbReference type="GO" id="GO:0020037">
    <property type="term" value="F:heme binding"/>
    <property type="evidence" value="ECO:0007669"/>
    <property type="project" value="InterPro"/>
</dbReference>
<evidence type="ECO:0000313" key="12">
    <source>
        <dbReference type="Proteomes" id="UP000008461"/>
    </source>
</evidence>
<evidence type="ECO:0000256" key="6">
    <source>
        <dbReference type="ARBA" id="ARBA00022748"/>
    </source>
</evidence>
<evidence type="ECO:0000256" key="2">
    <source>
        <dbReference type="ARBA" id="ARBA00004141"/>
    </source>
</evidence>
<dbReference type="Pfam" id="PF01578">
    <property type="entry name" value="Cytochrom_C_asm"/>
    <property type="match status" value="1"/>
</dbReference>